<gene>
    <name evidence="1" type="ORF">COW36_24075</name>
</gene>
<reference evidence="1 2" key="1">
    <citation type="submission" date="2017-09" db="EMBL/GenBank/DDBJ databases">
        <title>Depth-based differentiation of microbial function through sediment-hosted aquifers and enrichment of novel symbionts in the deep terrestrial subsurface.</title>
        <authorList>
            <person name="Probst A.J."/>
            <person name="Ladd B."/>
            <person name="Jarett J.K."/>
            <person name="Geller-Mcgrath D.E."/>
            <person name="Sieber C.M."/>
            <person name="Emerson J.B."/>
            <person name="Anantharaman K."/>
            <person name="Thomas B.C."/>
            <person name="Malmstrom R."/>
            <person name="Stieglmeier M."/>
            <person name="Klingl A."/>
            <person name="Woyke T."/>
            <person name="Ryan C.M."/>
            <person name="Banfield J.F."/>
        </authorList>
    </citation>
    <scope>NUCLEOTIDE SEQUENCE [LARGE SCALE GENOMIC DNA]</scope>
    <source>
        <strain evidence="1">CG17_big_fil_post_rev_8_21_14_2_50_48_46</strain>
    </source>
</reference>
<accession>A0A2M7FXB4</accession>
<organism evidence="1 2">
    <name type="scientific">bacterium (Candidatus Blackallbacteria) CG17_big_fil_post_rev_8_21_14_2_50_48_46</name>
    <dbReference type="NCBI Taxonomy" id="2014261"/>
    <lineage>
        <taxon>Bacteria</taxon>
        <taxon>Candidatus Blackallbacteria</taxon>
    </lineage>
</organism>
<name>A0A2M7FXB4_9BACT</name>
<dbReference type="Proteomes" id="UP000231019">
    <property type="component" value="Unassembled WGS sequence"/>
</dbReference>
<dbReference type="EMBL" id="PFFQ01000066">
    <property type="protein sequence ID" value="PIW13749.1"/>
    <property type="molecule type" value="Genomic_DNA"/>
</dbReference>
<proteinExistence type="predicted"/>
<protein>
    <submittedName>
        <fullName evidence="1">Uncharacterized protein</fullName>
    </submittedName>
</protein>
<evidence type="ECO:0000313" key="1">
    <source>
        <dbReference type="EMBL" id="PIW13749.1"/>
    </source>
</evidence>
<evidence type="ECO:0000313" key="2">
    <source>
        <dbReference type="Proteomes" id="UP000231019"/>
    </source>
</evidence>
<comment type="caution">
    <text evidence="1">The sequence shown here is derived from an EMBL/GenBank/DDBJ whole genome shotgun (WGS) entry which is preliminary data.</text>
</comment>
<sequence>MNFLLLVFLCFLPACENPSLDPGGQERGKGKVVDFSLEPNIRVALYLEVDLKSGKKTELNYGAMDAYFVTLDDNITYMVDWNDIEDFKSLKKGQEVPYRSNGYFARLEKNGKVFRVIRLNEI</sequence>
<dbReference type="AlphaFoldDB" id="A0A2M7FXB4"/>